<dbReference type="InterPro" id="IPR011547">
    <property type="entry name" value="SLC26A/SulP_dom"/>
</dbReference>
<feature type="transmembrane region" description="Helical" evidence="5">
    <location>
        <begin position="21"/>
        <end position="44"/>
    </location>
</feature>
<protein>
    <submittedName>
        <fullName evidence="7">SulP family inorganic anion transporter</fullName>
    </submittedName>
</protein>
<comment type="subcellular location">
    <subcellularLocation>
        <location evidence="1">Membrane</location>
        <topology evidence="1">Multi-pass membrane protein</topology>
    </subcellularLocation>
</comment>
<feature type="transmembrane region" description="Helical" evidence="5">
    <location>
        <begin position="97"/>
        <end position="117"/>
    </location>
</feature>
<keyword evidence="4 5" id="KW-0472">Membrane</keyword>
<dbReference type="CDD" id="cd07042">
    <property type="entry name" value="STAS_SulP_like_sulfate_transporter"/>
    <property type="match status" value="1"/>
</dbReference>
<feature type="transmembrane region" description="Helical" evidence="5">
    <location>
        <begin position="50"/>
        <end position="66"/>
    </location>
</feature>
<dbReference type="RefSeq" id="WP_084389727.1">
    <property type="nucleotide sequence ID" value="NZ_JBHSMX010000059.1"/>
</dbReference>
<dbReference type="InterPro" id="IPR002645">
    <property type="entry name" value="STAS_dom"/>
</dbReference>
<dbReference type="EMBL" id="JBHSMX010000059">
    <property type="protein sequence ID" value="MFC5522876.1"/>
    <property type="molecule type" value="Genomic_DNA"/>
</dbReference>
<comment type="caution">
    <text evidence="7">The sequence shown here is derived from an EMBL/GenBank/DDBJ whole genome shotgun (WGS) entry which is preliminary data.</text>
</comment>
<feature type="transmembrane region" description="Helical" evidence="5">
    <location>
        <begin position="129"/>
        <end position="149"/>
    </location>
</feature>
<name>A0ABW0QD82_9BURK</name>
<feature type="transmembrane region" description="Helical" evidence="5">
    <location>
        <begin position="196"/>
        <end position="215"/>
    </location>
</feature>
<evidence type="ECO:0000256" key="3">
    <source>
        <dbReference type="ARBA" id="ARBA00022989"/>
    </source>
</evidence>
<sequence length="561" mass="58095">MSDSAPPIQQGRSVAGPKFSWADLLAGVSVAGVLLPEAVAYAAIAGVPPMHAFLAALVGLCLYPCWGTSRFAMVAPTSSAAAVFASTMALGGPAMGYALVSLTGALFLTAAALRAGFLGAFISRPVLRGFAWALALTIVLKQLPHIAGVPVHASLAGPLAGELLAQAAHWHRASVALGAGALALWLALHHGLQRRLFLPTSLLVLGLGVALSAMLDLSTQGVALVGDIAWQALDWRLPALSANHWLHAIEIAPALLLILFAESWGSVRSLALQSGDQVDGNRELLALGAANLASGLLQGLPVGAGFSAASANQAAGGRSKWAGVAAALALALLLWLARPWLALLPMPVLAGVVVGILSHSLWPRAVLSSLHLGGDVWLAPVAAAGVLLFGVLFGMLLAVALSLLLAIRRFAQPLVTELGRLPGTRDYLDRARHADATAVDGTLIMRPEEPLFFANAEQVFHLVSQRAEAARATVVVLSLEVCDDLDNTAVEALAEFAASLRRQGTALLLARVKDRPREALARMGLTDAAHGGVALFWSVDDAARAAAAARPPAVKSSPVRR</sequence>
<evidence type="ECO:0000313" key="8">
    <source>
        <dbReference type="Proteomes" id="UP001596084"/>
    </source>
</evidence>
<dbReference type="PANTHER" id="PTHR11814">
    <property type="entry name" value="SULFATE TRANSPORTER"/>
    <property type="match status" value="1"/>
</dbReference>
<feature type="domain" description="STAS" evidence="6">
    <location>
        <begin position="432"/>
        <end position="546"/>
    </location>
</feature>
<feature type="transmembrane region" description="Helical" evidence="5">
    <location>
        <begin position="245"/>
        <end position="264"/>
    </location>
</feature>
<feature type="transmembrane region" description="Helical" evidence="5">
    <location>
        <begin position="284"/>
        <end position="309"/>
    </location>
</feature>
<keyword evidence="8" id="KW-1185">Reference proteome</keyword>
<evidence type="ECO:0000313" key="7">
    <source>
        <dbReference type="EMBL" id="MFC5522876.1"/>
    </source>
</evidence>
<feature type="transmembrane region" description="Helical" evidence="5">
    <location>
        <begin position="169"/>
        <end position="189"/>
    </location>
</feature>
<dbReference type="PROSITE" id="PS50801">
    <property type="entry name" value="STAS"/>
    <property type="match status" value="1"/>
</dbReference>
<feature type="transmembrane region" description="Helical" evidence="5">
    <location>
        <begin position="321"/>
        <end position="337"/>
    </location>
</feature>
<dbReference type="Proteomes" id="UP001596084">
    <property type="component" value="Unassembled WGS sequence"/>
</dbReference>
<dbReference type="Gene3D" id="3.30.750.24">
    <property type="entry name" value="STAS domain"/>
    <property type="match status" value="1"/>
</dbReference>
<accession>A0ABW0QD82</accession>
<dbReference type="InterPro" id="IPR001902">
    <property type="entry name" value="SLC26A/SulP_fam"/>
</dbReference>
<gene>
    <name evidence="7" type="ORF">ACFPP7_18460</name>
</gene>
<keyword evidence="2 5" id="KW-0812">Transmembrane</keyword>
<dbReference type="InterPro" id="IPR036513">
    <property type="entry name" value="STAS_dom_sf"/>
</dbReference>
<feature type="transmembrane region" description="Helical" evidence="5">
    <location>
        <begin position="344"/>
        <end position="362"/>
    </location>
</feature>
<evidence type="ECO:0000256" key="1">
    <source>
        <dbReference type="ARBA" id="ARBA00004141"/>
    </source>
</evidence>
<feature type="transmembrane region" description="Helical" evidence="5">
    <location>
        <begin position="382"/>
        <end position="407"/>
    </location>
</feature>
<reference evidence="8" key="1">
    <citation type="journal article" date="2019" name="Int. J. Syst. Evol. Microbiol.">
        <title>The Global Catalogue of Microorganisms (GCM) 10K type strain sequencing project: providing services to taxonomists for standard genome sequencing and annotation.</title>
        <authorList>
            <consortium name="The Broad Institute Genomics Platform"/>
            <consortium name="The Broad Institute Genome Sequencing Center for Infectious Disease"/>
            <person name="Wu L."/>
            <person name="Ma J."/>
        </authorList>
    </citation>
    <scope>NUCLEOTIDE SEQUENCE [LARGE SCALE GENOMIC DNA]</scope>
    <source>
        <strain evidence="8">CGMCC 4.7277</strain>
    </source>
</reference>
<dbReference type="SUPFAM" id="SSF52091">
    <property type="entry name" value="SpoIIaa-like"/>
    <property type="match status" value="1"/>
</dbReference>
<evidence type="ECO:0000256" key="2">
    <source>
        <dbReference type="ARBA" id="ARBA00022692"/>
    </source>
</evidence>
<evidence type="ECO:0000259" key="6">
    <source>
        <dbReference type="PROSITE" id="PS50801"/>
    </source>
</evidence>
<dbReference type="Pfam" id="PF00916">
    <property type="entry name" value="Sulfate_transp"/>
    <property type="match status" value="1"/>
</dbReference>
<evidence type="ECO:0000256" key="5">
    <source>
        <dbReference type="SAM" id="Phobius"/>
    </source>
</evidence>
<keyword evidence="3 5" id="KW-1133">Transmembrane helix</keyword>
<proteinExistence type="predicted"/>
<evidence type="ECO:0000256" key="4">
    <source>
        <dbReference type="ARBA" id="ARBA00023136"/>
    </source>
</evidence>
<organism evidence="7 8">
    <name type="scientific">Polaromonas jejuensis</name>
    <dbReference type="NCBI Taxonomy" id="457502"/>
    <lineage>
        <taxon>Bacteria</taxon>
        <taxon>Pseudomonadati</taxon>
        <taxon>Pseudomonadota</taxon>
        <taxon>Betaproteobacteria</taxon>
        <taxon>Burkholderiales</taxon>
        <taxon>Comamonadaceae</taxon>
        <taxon>Polaromonas</taxon>
    </lineage>
</organism>
<dbReference type="Pfam" id="PF01740">
    <property type="entry name" value="STAS"/>
    <property type="match status" value="1"/>
</dbReference>